<dbReference type="EMBL" id="GBZX01000861">
    <property type="protein sequence ID" value="JAG91879.1"/>
    <property type="molecule type" value="mRNA"/>
</dbReference>
<feature type="signal peptide" evidence="1">
    <location>
        <begin position="1"/>
        <end position="21"/>
    </location>
</feature>
<accession>A0A0C9S3W4</accession>
<evidence type="ECO:0000256" key="1">
    <source>
        <dbReference type="SAM" id="SignalP"/>
    </source>
</evidence>
<evidence type="ECO:0000313" key="2">
    <source>
        <dbReference type="EMBL" id="JAG91879.1"/>
    </source>
</evidence>
<dbReference type="AlphaFoldDB" id="A0A0C9S3W4"/>
<proteinExistence type="evidence at transcript level"/>
<feature type="chain" id="PRO_5002212755" evidence="1">
    <location>
        <begin position="22"/>
        <end position="114"/>
    </location>
</feature>
<organism evidence="2">
    <name type="scientific">Amblyomma americanum</name>
    <name type="common">Lone star tick</name>
    <dbReference type="NCBI Taxonomy" id="6943"/>
    <lineage>
        <taxon>Eukaryota</taxon>
        <taxon>Metazoa</taxon>
        <taxon>Ecdysozoa</taxon>
        <taxon>Arthropoda</taxon>
        <taxon>Chelicerata</taxon>
        <taxon>Arachnida</taxon>
        <taxon>Acari</taxon>
        <taxon>Parasitiformes</taxon>
        <taxon>Ixodida</taxon>
        <taxon>Ixodoidea</taxon>
        <taxon>Ixodidae</taxon>
        <taxon>Amblyomminae</taxon>
        <taxon>Amblyomma</taxon>
    </lineage>
</organism>
<keyword evidence="1" id="KW-0732">Signal</keyword>
<reference evidence="2" key="1">
    <citation type="journal article" date="2015" name="PLoS ONE">
        <title>An Insight into the Sialome of the Lone Star Tick, Amblyomma americanum, with a Glimpse on Its Time Dependent Gene Expression.</title>
        <authorList>
            <person name="Karim S."/>
            <person name="Ribeiro J.M."/>
        </authorList>
    </citation>
    <scope>NUCLEOTIDE SEQUENCE</scope>
    <source>
        <tissue evidence="2">Salivary gland</tissue>
    </source>
</reference>
<protein>
    <submittedName>
        <fullName evidence="2">Putative secreted protein</fullName>
    </submittedName>
</protein>
<name>A0A0C9S3W4_AMBAM</name>
<sequence length="114" mass="12576">MKIPVQLALVAVFALLNLSWAEEEAAQEEGPETKAESMFEQFCGMKPEDNVALLKCLGEKLPDVVKELEEKGYNLGNLQEKVCGTDKESFPFGLMLYVGKALPYVAGCLPLQNH</sequence>